<evidence type="ECO:0000256" key="1">
    <source>
        <dbReference type="SAM" id="MobiDB-lite"/>
    </source>
</evidence>
<reference evidence="2 3" key="2">
    <citation type="submission" date="2018-11" db="EMBL/GenBank/DDBJ databases">
        <authorList>
            <consortium name="Pathogen Informatics"/>
        </authorList>
    </citation>
    <scope>NUCLEOTIDE SEQUENCE [LARGE SCALE GENOMIC DNA]</scope>
</reference>
<keyword evidence="3" id="KW-1185">Reference proteome</keyword>
<evidence type="ECO:0000313" key="2">
    <source>
        <dbReference type="EMBL" id="VDO18084.1"/>
    </source>
</evidence>
<dbReference type="AlphaFoldDB" id="A0A0R3QIG0"/>
<protein>
    <submittedName>
        <fullName evidence="2 4">Uncharacterized protein</fullName>
    </submittedName>
</protein>
<evidence type="ECO:0000313" key="3">
    <source>
        <dbReference type="Proteomes" id="UP000280834"/>
    </source>
</evidence>
<dbReference type="EMBL" id="UZAG01005838">
    <property type="protein sequence ID" value="VDO18084.1"/>
    <property type="molecule type" value="Genomic_DNA"/>
</dbReference>
<reference evidence="4" key="1">
    <citation type="submission" date="2017-02" db="UniProtKB">
        <authorList>
            <consortium name="WormBaseParasite"/>
        </authorList>
    </citation>
    <scope>IDENTIFICATION</scope>
</reference>
<feature type="compositionally biased region" description="Polar residues" evidence="1">
    <location>
        <begin position="13"/>
        <end position="22"/>
    </location>
</feature>
<dbReference type="WBParaSite" id="BTMF_0000619701-mRNA-1">
    <property type="protein sequence ID" value="BTMF_0000619701-mRNA-1"/>
    <property type="gene ID" value="BTMF_0000619701"/>
</dbReference>
<name>A0A0R3QIG0_9BILA</name>
<organism evidence="4">
    <name type="scientific">Brugia timori</name>
    <dbReference type="NCBI Taxonomy" id="42155"/>
    <lineage>
        <taxon>Eukaryota</taxon>
        <taxon>Metazoa</taxon>
        <taxon>Ecdysozoa</taxon>
        <taxon>Nematoda</taxon>
        <taxon>Chromadorea</taxon>
        <taxon>Rhabditida</taxon>
        <taxon>Spirurina</taxon>
        <taxon>Spiruromorpha</taxon>
        <taxon>Filarioidea</taxon>
        <taxon>Onchocercidae</taxon>
        <taxon>Brugia</taxon>
    </lineage>
</organism>
<proteinExistence type="predicted"/>
<feature type="region of interest" description="Disordered" evidence="1">
    <location>
        <begin position="1"/>
        <end position="29"/>
    </location>
</feature>
<evidence type="ECO:0000313" key="4">
    <source>
        <dbReference type="WBParaSite" id="BTMF_0000619701-mRNA-1"/>
    </source>
</evidence>
<accession>A0A0R3QIG0</accession>
<gene>
    <name evidence="2" type="ORF">BTMF_LOCUS5438</name>
</gene>
<dbReference type="Proteomes" id="UP000280834">
    <property type="component" value="Unassembled WGS sequence"/>
</dbReference>
<sequence>MFYLTSRRPLTANDGNVQSRFSESAKRGRLADFESSCDGLPGAEIGGLNVPSRRSR</sequence>